<dbReference type="RefSeq" id="WP_091451308.1">
    <property type="nucleotide sequence ID" value="NZ_FOGD01000001.1"/>
</dbReference>
<organism evidence="2 3">
    <name type="scientific">Giesbergeria anulus</name>
    <dbReference type="NCBI Taxonomy" id="180197"/>
    <lineage>
        <taxon>Bacteria</taxon>
        <taxon>Pseudomonadati</taxon>
        <taxon>Pseudomonadota</taxon>
        <taxon>Betaproteobacteria</taxon>
        <taxon>Burkholderiales</taxon>
        <taxon>Comamonadaceae</taxon>
        <taxon>Giesbergeria</taxon>
    </lineage>
</organism>
<dbReference type="EMBL" id="FOGD01000001">
    <property type="protein sequence ID" value="SEQ19516.1"/>
    <property type="molecule type" value="Genomic_DNA"/>
</dbReference>
<dbReference type="GO" id="GO:0003677">
    <property type="term" value="F:DNA binding"/>
    <property type="evidence" value="ECO:0007669"/>
    <property type="project" value="InterPro"/>
</dbReference>
<name>A0A1H9E1B0_9BURK</name>
<gene>
    <name evidence="2" type="ORF">SAMN02982919_00176</name>
</gene>
<dbReference type="GO" id="GO:0006355">
    <property type="term" value="P:regulation of DNA-templated transcription"/>
    <property type="evidence" value="ECO:0007669"/>
    <property type="project" value="InterPro"/>
</dbReference>
<feature type="domain" description="Arc-like DNA binding" evidence="1">
    <location>
        <begin position="2"/>
        <end position="41"/>
    </location>
</feature>
<proteinExistence type="predicted"/>
<dbReference type="OrthoDB" id="8914080at2"/>
<dbReference type="InterPro" id="IPR005569">
    <property type="entry name" value="Arc_DNA-bd_dom"/>
</dbReference>
<dbReference type="InterPro" id="IPR013321">
    <property type="entry name" value="Arc_rbn_hlx_hlx"/>
</dbReference>
<accession>A0A1H9E1B0</accession>
<reference evidence="2 3" key="1">
    <citation type="submission" date="2016-10" db="EMBL/GenBank/DDBJ databases">
        <authorList>
            <person name="de Groot N.N."/>
        </authorList>
    </citation>
    <scope>NUCLEOTIDE SEQUENCE [LARGE SCALE GENOMIC DNA]</scope>
    <source>
        <strain evidence="2 3">ATCC 35958</strain>
    </source>
</reference>
<dbReference type="STRING" id="180197.SAMN02982919_00176"/>
<evidence type="ECO:0000259" key="1">
    <source>
        <dbReference type="Pfam" id="PF03869"/>
    </source>
</evidence>
<dbReference type="Pfam" id="PF03869">
    <property type="entry name" value="Arc"/>
    <property type="match status" value="1"/>
</dbReference>
<keyword evidence="3" id="KW-1185">Reference proteome</keyword>
<dbReference type="Gene3D" id="1.10.1220.10">
    <property type="entry name" value="Met repressor-like"/>
    <property type="match status" value="1"/>
</dbReference>
<dbReference type="InterPro" id="IPR010985">
    <property type="entry name" value="Ribbon_hlx_hlx"/>
</dbReference>
<protein>
    <submittedName>
        <fullName evidence="2">Arc-like DNA binding domain-containing protein</fullName>
    </submittedName>
</protein>
<sequence>MSREDPQMKIRLPAELKDHIEASAKQLGRSMNSEIVARLKATILGYIDVDGSKDLGAKEIERLTKELSDLRGASTESLGKLSSSIQFLVGEVAENKKISFEDALLLCVARGSAMTTGVPAVVFQFQQGTTISEMQATLREASELLPADCLLGVEQVPEVITRALK</sequence>
<dbReference type="AlphaFoldDB" id="A0A1H9E1B0"/>
<evidence type="ECO:0000313" key="2">
    <source>
        <dbReference type="EMBL" id="SEQ19516.1"/>
    </source>
</evidence>
<dbReference type="SUPFAM" id="SSF47598">
    <property type="entry name" value="Ribbon-helix-helix"/>
    <property type="match status" value="1"/>
</dbReference>
<evidence type="ECO:0000313" key="3">
    <source>
        <dbReference type="Proteomes" id="UP000199766"/>
    </source>
</evidence>
<dbReference type="Proteomes" id="UP000199766">
    <property type="component" value="Unassembled WGS sequence"/>
</dbReference>